<dbReference type="Pfam" id="PF17170">
    <property type="entry name" value="DUF5128"/>
    <property type="match status" value="1"/>
</dbReference>
<dbReference type="InterPro" id="IPR050952">
    <property type="entry name" value="TRIM-NHL_E3_ligases"/>
</dbReference>
<dbReference type="RefSeq" id="WP_013120004.1">
    <property type="nucleotide sequence ID" value="NC_014152.1"/>
</dbReference>
<feature type="transmembrane region" description="Helical" evidence="3">
    <location>
        <begin position="17"/>
        <end position="37"/>
    </location>
</feature>
<organism evidence="4 5">
    <name type="scientific">Thermincola potens (strain JR)</name>
    <dbReference type="NCBI Taxonomy" id="635013"/>
    <lineage>
        <taxon>Bacteria</taxon>
        <taxon>Bacillati</taxon>
        <taxon>Bacillota</taxon>
        <taxon>Clostridia</taxon>
        <taxon>Eubacteriales</taxon>
        <taxon>Thermincolaceae</taxon>
        <taxon>Thermincola</taxon>
    </lineage>
</organism>
<evidence type="ECO:0000313" key="5">
    <source>
        <dbReference type="Proteomes" id="UP000002377"/>
    </source>
</evidence>
<dbReference type="InterPro" id="IPR011042">
    <property type="entry name" value="6-blade_b-propeller_TolB-like"/>
</dbReference>
<reference evidence="4 5" key="1">
    <citation type="submission" date="2010-05" db="EMBL/GenBank/DDBJ databases">
        <title>Complete sequence of Thermincola sp. JR.</title>
        <authorList>
            <consortium name="US DOE Joint Genome Institute"/>
            <person name="Lucas S."/>
            <person name="Copeland A."/>
            <person name="Lapidus A."/>
            <person name="Cheng J.-F."/>
            <person name="Bruce D."/>
            <person name="Goodwin L."/>
            <person name="Pitluck S."/>
            <person name="Chertkov O."/>
            <person name="Detter J.C."/>
            <person name="Han C."/>
            <person name="Tapia R."/>
            <person name="Land M."/>
            <person name="Hauser L."/>
            <person name="Kyrpides N."/>
            <person name="Mikhailova N."/>
            <person name="Hazen T.C."/>
            <person name="Woyke T."/>
        </authorList>
    </citation>
    <scope>NUCLEOTIDE SEQUENCE [LARGE SCALE GENOMIC DNA]</scope>
    <source>
        <strain evidence="4 5">JR</strain>
    </source>
</reference>
<gene>
    <name evidence="4" type="ordered locus">TherJR_1121</name>
</gene>
<proteinExistence type="predicted"/>
<dbReference type="HOGENOM" id="CLU_008645_2_0_9"/>
<keyword evidence="5" id="KW-1185">Reference proteome</keyword>
<sequence length="340" mass="38181">MAAKNPSMQRKIKVSNLLNIILVITLVLIVAFGWWYLKGRSPVDNVASVINSDEIPKPEYLYTIYGPENGRLNKIWNTFVADDRIYVVDAGNQRIAIFDYSGKFISEVGRPKKGVPISRQPGVLQAPSGITVVNGEIYVTDTSTRLIHVFNSEGKFLRYFAEKKPKVPVNIFYKDGKFYVLDNGTMTVQVYDQTGKSLLVFGKQGDKPGEFYYPYSVYVDNNNEIYVADSNNNRIQIFDAKGKFKKELKGEDINGSGGYSVPRGIAFDSKGNLYTAETMSNDISIANKEGKVLSRFSYAEPETETTVDALKAPTSVFIDDNQRLYVTELANSRILVYQIK</sequence>
<keyword evidence="3" id="KW-1133">Transmembrane helix</keyword>
<evidence type="ECO:0000313" key="4">
    <source>
        <dbReference type="EMBL" id="ADG81985.1"/>
    </source>
</evidence>
<dbReference type="PROSITE" id="PS51125">
    <property type="entry name" value="NHL"/>
    <property type="match status" value="1"/>
</dbReference>
<accession>D5XEB4</accession>
<dbReference type="InterPro" id="IPR001258">
    <property type="entry name" value="NHL_repeat"/>
</dbReference>
<dbReference type="KEGG" id="tjr:TherJR_1121"/>
<dbReference type="CDD" id="cd14963">
    <property type="entry name" value="NHL_like_5"/>
    <property type="match status" value="1"/>
</dbReference>
<dbReference type="PANTHER" id="PTHR24104">
    <property type="entry name" value="E3 UBIQUITIN-PROTEIN LIGASE NHLRC1-RELATED"/>
    <property type="match status" value="1"/>
</dbReference>
<dbReference type="STRING" id="635013.TherJR_1121"/>
<keyword evidence="3" id="KW-0472">Membrane</keyword>
<dbReference type="Proteomes" id="UP000002377">
    <property type="component" value="Chromosome"/>
</dbReference>
<feature type="repeat" description="NHL" evidence="2">
    <location>
        <begin position="198"/>
        <end position="241"/>
    </location>
</feature>
<name>D5XEB4_THEPJ</name>
<evidence type="ECO:0000256" key="3">
    <source>
        <dbReference type="SAM" id="Phobius"/>
    </source>
</evidence>
<dbReference type="AlphaFoldDB" id="D5XEB4"/>
<keyword evidence="3" id="KW-0812">Transmembrane</keyword>
<evidence type="ECO:0000256" key="2">
    <source>
        <dbReference type="PROSITE-ProRule" id="PRU00504"/>
    </source>
</evidence>
<dbReference type="eggNOG" id="COG3391">
    <property type="taxonomic scope" value="Bacteria"/>
</dbReference>
<dbReference type="Gene3D" id="2.120.10.30">
    <property type="entry name" value="TolB, C-terminal domain"/>
    <property type="match status" value="2"/>
</dbReference>
<dbReference type="GO" id="GO:0008270">
    <property type="term" value="F:zinc ion binding"/>
    <property type="evidence" value="ECO:0007669"/>
    <property type="project" value="UniProtKB-KW"/>
</dbReference>
<dbReference type="PANTHER" id="PTHR24104:SF25">
    <property type="entry name" value="PROTEIN LIN-41"/>
    <property type="match status" value="1"/>
</dbReference>
<keyword evidence="1" id="KW-0677">Repeat</keyword>
<dbReference type="SUPFAM" id="SSF101898">
    <property type="entry name" value="NHL repeat"/>
    <property type="match status" value="1"/>
</dbReference>
<evidence type="ECO:0000256" key="1">
    <source>
        <dbReference type="ARBA" id="ARBA00022737"/>
    </source>
</evidence>
<dbReference type="OrthoDB" id="9757737at2"/>
<protein>
    <submittedName>
        <fullName evidence="4">NHL repeat containing protein</fullName>
    </submittedName>
</protein>
<dbReference type="EMBL" id="CP002028">
    <property type="protein sequence ID" value="ADG81985.1"/>
    <property type="molecule type" value="Genomic_DNA"/>
</dbReference>